<organism evidence="7 8">
    <name type="scientific">Roseovarius litorisediminis</name>
    <dbReference type="NCBI Taxonomy" id="1312363"/>
    <lineage>
        <taxon>Bacteria</taxon>
        <taxon>Pseudomonadati</taxon>
        <taxon>Pseudomonadota</taxon>
        <taxon>Alphaproteobacteria</taxon>
        <taxon>Rhodobacterales</taxon>
        <taxon>Roseobacteraceae</taxon>
        <taxon>Roseovarius</taxon>
    </lineage>
</organism>
<dbReference type="Gene3D" id="3.40.1090.10">
    <property type="entry name" value="Cytosolic phospholipase A2 catalytic domain"/>
    <property type="match status" value="2"/>
</dbReference>
<proteinExistence type="predicted"/>
<dbReference type="InterPro" id="IPR016035">
    <property type="entry name" value="Acyl_Trfase/lysoPLipase"/>
</dbReference>
<name>A0A1Y5RL88_9RHOB</name>
<dbReference type="PANTHER" id="PTHR14226:SF78">
    <property type="entry name" value="SLR0060 PROTEIN"/>
    <property type="match status" value="1"/>
</dbReference>
<feature type="short sequence motif" description="DGA/G" evidence="4">
    <location>
        <begin position="212"/>
        <end position="214"/>
    </location>
</feature>
<protein>
    <submittedName>
        <fullName evidence="7">Patatin-like phospholipase</fullName>
    </submittedName>
</protein>
<dbReference type="GO" id="GO:0016787">
    <property type="term" value="F:hydrolase activity"/>
    <property type="evidence" value="ECO:0007669"/>
    <property type="project" value="UniProtKB-UniRule"/>
</dbReference>
<feature type="active site" description="Proton acceptor" evidence="4">
    <location>
        <position position="212"/>
    </location>
</feature>
<gene>
    <name evidence="7" type="ORF">PEL8287_00827</name>
</gene>
<evidence type="ECO:0000256" key="1">
    <source>
        <dbReference type="ARBA" id="ARBA00022801"/>
    </source>
</evidence>
<evidence type="ECO:0000259" key="6">
    <source>
        <dbReference type="PROSITE" id="PS51635"/>
    </source>
</evidence>
<keyword evidence="3 4" id="KW-0443">Lipid metabolism</keyword>
<dbReference type="PANTHER" id="PTHR14226">
    <property type="entry name" value="NEUROPATHY TARGET ESTERASE/SWISS CHEESE D.MELANOGASTER"/>
    <property type="match status" value="1"/>
</dbReference>
<reference evidence="7 8" key="1">
    <citation type="submission" date="2017-03" db="EMBL/GenBank/DDBJ databases">
        <authorList>
            <person name="Afonso C.L."/>
            <person name="Miller P.J."/>
            <person name="Scott M.A."/>
            <person name="Spackman E."/>
            <person name="Goraichik I."/>
            <person name="Dimitrov K.M."/>
            <person name="Suarez D.L."/>
            <person name="Swayne D.E."/>
        </authorList>
    </citation>
    <scope>NUCLEOTIDE SEQUENCE [LARGE SCALE GENOMIC DNA]</scope>
    <source>
        <strain evidence="7 8">CECT 8287</strain>
    </source>
</reference>
<feature type="domain" description="PNPLA" evidence="6">
    <location>
        <begin position="26"/>
        <end position="225"/>
    </location>
</feature>
<dbReference type="RefSeq" id="WP_085891094.1">
    <property type="nucleotide sequence ID" value="NZ_FWFL01000002.1"/>
</dbReference>
<accession>A0A1Y5RL88</accession>
<keyword evidence="1 4" id="KW-0378">Hydrolase</keyword>
<keyword evidence="8" id="KW-1185">Reference proteome</keyword>
<evidence type="ECO:0000256" key="2">
    <source>
        <dbReference type="ARBA" id="ARBA00022963"/>
    </source>
</evidence>
<evidence type="ECO:0000313" key="7">
    <source>
        <dbReference type="EMBL" id="SLN20139.1"/>
    </source>
</evidence>
<feature type="active site" description="Nucleophile" evidence="4">
    <location>
        <position position="60"/>
    </location>
</feature>
<sequence>MNDAAQKPKKNTPPHRAADNRKPVNLALQGGGAHGAFTWGVLDFILEDGRLEIDSISGTSAGAMNAVALADGYTANGADGAREKLEHFWRTMSRAARLSPIQRAPIDVMMGNWSLDRSWGFHAMDAVSRVFSPYQLNPMNMNPLRDILEECIDFECVRGCKAIQLFVSATNVETGRVKVFDSHTLTSDMVLASACLPNIYQAIIIDDVPYWDGGYMGNPSLFPFHSGSDCSDIIVIQINPVERKGVPRTPQEIQNRLNEISFNSSLLKELRAIDFVDRLIEEGKLDQTKYRSERVHIIENQSALKPLGASSKMNAEWAFLIHLRDLGRQTAAEWLDRHYTDVGKRATVDLRAMFQGIGPQHQG</sequence>
<evidence type="ECO:0000256" key="3">
    <source>
        <dbReference type="ARBA" id="ARBA00023098"/>
    </source>
</evidence>
<dbReference type="PROSITE" id="PS51635">
    <property type="entry name" value="PNPLA"/>
    <property type="match status" value="1"/>
</dbReference>
<feature type="short sequence motif" description="GXSXG" evidence="4">
    <location>
        <begin position="58"/>
        <end position="62"/>
    </location>
</feature>
<evidence type="ECO:0000256" key="4">
    <source>
        <dbReference type="PROSITE-ProRule" id="PRU01161"/>
    </source>
</evidence>
<keyword evidence="2 4" id="KW-0442">Lipid degradation</keyword>
<dbReference type="SUPFAM" id="SSF52151">
    <property type="entry name" value="FabD/lysophospholipase-like"/>
    <property type="match status" value="1"/>
</dbReference>
<dbReference type="Pfam" id="PF01734">
    <property type="entry name" value="Patatin"/>
    <property type="match status" value="1"/>
</dbReference>
<dbReference type="OrthoDB" id="9807112at2"/>
<dbReference type="AlphaFoldDB" id="A0A1Y5RL88"/>
<dbReference type="InterPro" id="IPR050301">
    <property type="entry name" value="NTE"/>
</dbReference>
<feature type="short sequence motif" description="GXGXXG" evidence="4">
    <location>
        <begin position="30"/>
        <end position="35"/>
    </location>
</feature>
<dbReference type="Proteomes" id="UP000193827">
    <property type="component" value="Unassembled WGS sequence"/>
</dbReference>
<dbReference type="InterPro" id="IPR002641">
    <property type="entry name" value="PNPLA_dom"/>
</dbReference>
<feature type="region of interest" description="Disordered" evidence="5">
    <location>
        <begin position="1"/>
        <end position="22"/>
    </location>
</feature>
<dbReference type="EMBL" id="FWFL01000002">
    <property type="protein sequence ID" value="SLN20139.1"/>
    <property type="molecule type" value="Genomic_DNA"/>
</dbReference>
<evidence type="ECO:0000256" key="5">
    <source>
        <dbReference type="SAM" id="MobiDB-lite"/>
    </source>
</evidence>
<evidence type="ECO:0000313" key="8">
    <source>
        <dbReference type="Proteomes" id="UP000193827"/>
    </source>
</evidence>
<dbReference type="GO" id="GO:0016042">
    <property type="term" value="P:lipid catabolic process"/>
    <property type="evidence" value="ECO:0007669"/>
    <property type="project" value="UniProtKB-UniRule"/>
</dbReference>